<reference evidence="4" key="1">
    <citation type="submission" date="2019-09" db="EMBL/GenBank/DDBJ databases">
        <title>Draft genome information of white flower Hibiscus syriacus.</title>
        <authorList>
            <person name="Kim Y.-M."/>
        </authorList>
    </citation>
    <scope>NUCLEOTIDE SEQUENCE [LARGE SCALE GENOMIC DNA]</scope>
    <source>
        <strain evidence="4">YM2019G1</strain>
    </source>
</reference>
<dbReference type="PANTHER" id="PTHR13890:SF35">
    <property type="entry name" value="MAGNESIUM TRANSPORTER MRS2-3"/>
    <property type="match status" value="1"/>
</dbReference>
<feature type="region of interest" description="Disordered" evidence="2">
    <location>
        <begin position="1"/>
        <end position="65"/>
    </location>
</feature>
<feature type="compositionally biased region" description="Basic and acidic residues" evidence="2">
    <location>
        <begin position="1"/>
        <end position="11"/>
    </location>
</feature>
<name>A0A6A3CA54_HIBSY</name>
<feature type="compositionally biased region" description="Basic and acidic residues" evidence="2">
    <location>
        <begin position="30"/>
        <end position="56"/>
    </location>
</feature>
<evidence type="ECO:0000256" key="3">
    <source>
        <dbReference type="SAM" id="Phobius"/>
    </source>
</evidence>
<organism evidence="4 5">
    <name type="scientific">Hibiscus syriacus</name>
    <name type="common">Rose of Sharon</name>
    <dbReference type="NCBI Taxonomy" id="106335"/>
    <lineage>
        <taxon>Eukaryota</taxon>
        <taxon>Viridiplantae</taxon>
        <taxon>Streptophyta</taxon>
        <taxon>Embryophyta</taxon>
        <taxon>Tracheophyta</taxon>
        <taxon>Spermatophyta</taxon>
        <taxon>Magnoliopsida</taxon>
        <taxon>eudicotyledons</taxon>
        <taxon>Gunneridae</taxon>
        <taxon>Pentapetalae</taxon>
        <taxon>rosids</taxon>
        <taxon>malvids</taxon>
        <taxon>Malvales</taxon>
        <taxon>Malvaceae</taxon>
        <taxon>Malvoideae</taxon>
        <taxon>Hibiscus</taxon>
    </lineage>
</organism>
<comment type="caution">
    <text evidence="4">The sequence shown here is derived from an EMBL/GenBank/DDBJ whole genome shotgun (WGS) entry which is preliminary data.</text>
</comment>
<keyword evidence="3" id="KW-0812">Transmembrane</keyword>
<proteinExistence type="inferred from homology"/>
<dbReference type="AlphaFoldDB" id="A0A6A3CA54"/>
<evidence type="ECO:0000256" key="1">
    <source>
        <dbReference type="ARBA" id="ARBA00007535"/>
    </source>
</evidence>
<keyword evidence="5" id="KW-1185">Reference proteome</keyword>
<keyword evidence="3" id="KW-1133">Transmembrane helix</keyword>
<evidence type="ECO:0000313" key="5">
    <source>
        <dbReference type="Proteomes" id="UP000436088"/>
    </source>
</evidence>
<accession>A0A6A3CA54</accession>
<dbReference type="Gene3D" id="1.20.58.340">
    <property type="entry name" value="Magnesium transport protein CorA, transmembrane region"/>
    <property type="match status" value="1"/>
</dbReference>
<dbReference type="InterPro" id="IPR039204">
    <property type="entry name" value="MRS2-like"/>
</dbReference>
<dbReference type="GO" id="GO:0015095">
    <property type="term" value="F:magnesium ion transmembrane transporter activity"/>
    <property type="evidence" value="ECO:0007669"/>
    <property type="project" value="UniProtKB-ARBA"/>
</dbReference>
<comment type="similarity">
    <text evidence="1">Belongs to the CorA metal ion transporter (MIT) (TC 1.A.35.5) family.</text>
</comment>
<keyword evidence="3" id="KW-0472">Membrane</keyword>
<sequence>MVRDELEHLLDDGDDMADITPAEAPLTPCHEGDYTQDSDKPLDHSFDAATGRDSHGSRSSSGHSFIGKNLNVQELEMLLEAYFVQSDGIFGMNIHIELFDDDKAGMPEFHWTIGGSTAGAVFLYVIAISWCKHNWLLG</sequence>
<gene>
    <name evidence="4" type="ORF">F3Y22_tig00008289pilonHSYRG00019</name>
</gene>
<evidence type="ECO:0000256" key="2">
    <source>
        <dbReference type="SAM" id="MobiDB-lite"/>
    </source>
</evidence>
<dbReference type="EMBL" id="VEPZ02000411">
    <property type="protein sequence ID" value="KAE8725626.1"/>
    <property type="molecule type" value="Genomic_DNA"/>
</dbReference>
<protein>
    <submittedName>
        <fullName evidence="4">Uncharacterized protein</fullName>
    </submittedName>
</protein>
<dbReference type="PANTHER" id="PTHR13890">
    <property type="entry name" value="RNA SPLICING PROTEIN MRS2, MITOCHONDRIAL"/>
    <property type="match status" value="1"/>
</dbReference>
<dbReference type="Proteomes" id="UP000436088">
    <property type="component" value="Unassembled WGS sequence"/>
</dbReference>
<feature type="transmembrane region" description="Helical" evidence="3">
    <location>
        <begin position="109"/>
        <end position="131"/>
    </location>
</feature>
<evidence type="ECO:0000313" key="4">
    <source>
        <dbReference type="EMBL" id="KAE8725626.1"/>
    </source>
</evidence>